<dbReference type="InterPro" id="IPR010920">
    <property type="entry name" value="LSM_dom_sf"/>
</dbReference>
<evidence type="ECO:0000256" key="5">
    <source>
        <dbReference type="ARBA" id="ARBA00022989"/>
    </source>
</evidence>
<organism evidence="12 13">
    <name type="scientific">Shimia aestuarii</name>
    <dbReference type="NCBI Taxonomy" id="254406"/>
    <lineage>
        <taxon>Bacteria</taxon>
        <taxon>Pseudomonadati</taxon>
        <taxon>Pseudomonadota</taxon>
        <taxon>Alphaproteobacteria</taxon>
        <taxon>Rhodobacterales</taxon>
        <taxon>Roseobacteraceae</taxon>
    </lineage>
</organism>
<sequence>MGHQCQSAFVLRGKQHGIAICPHLQVALEIGRVEEDRETTMRQLLTSIIVTLCLALLLPLHMADAQETVDAPQNPAIASIVEEAARNGMSVIILDASGQPVGPDAAPSSGDVEDASEDQGKGALMQVQSEVDDFRSVLNSRLDALPAAINEVLFILRASSPDGTIMAFVRTLLWMLSFFFVGILFERFVYGPKLAARFVIPMIKENPQGYSEKLPFLVVRFVAGVIGVAISMFIAFLLGLIIHGPADDTAIRFTIVSINAAYALCRVVSLVWRMILSPYLAQYRIPALTTKDSKRLHHWAFSLAILDICATVFGAWLKELGLNYDVYAVMLLALTVVIAVANISMVLVNKRAISTAMRNGRAPENVTLLTRWASILWAPIFILYILYGSAELAFDLVLGQPTSIPLIAGAYFIFTSIMVVYATINFAIERYFARSRNLQEMNEAADALRESAEDGAPLDAQQEDELEKIQRFLDHRRISTFEDLARRVSGILAVVAGLYAALRIFGAQDLMSSQSSLSDRFLDVAVIVFIGYIVFHVFRIWIDTKIQEEQGDESEEAELGDEGGANSASRLATLLPLFRSVILLVIIVTIALIVLMELGVNVSPLFAGAGVVGLAIGFGAQSLVRDIFSGAFFLFDDAFRKGEYIDIGSVKGTVEKISVRSFQLRHHLGPLHTIPFGEIQHLTNFSRDWVIMKLKLRVTYDTDVEKVRKLVKKLGIELLDDPVIGHNFIQPLKSQGVVEMQDSAMIIRVKFMTKPGDQWLVRKKVYQDIRELFEREGIKFAHREVTVRIADEDAQGLTPKQREAVVGAVEAAMDDDDGPDAGGGDDR</sequence>
<feature type="transmembrane region" description="Helical" evidence="8">
    <location>
        <begin position="522"/>
        <end position="542"/>
    </location>
</feature>
<dbReference type="InterPro" id="IPR023408">
    <property type="entry name" value="MscS_beta-dom_sf"/>
</dbReference>
<gene>
    <name evidence="12" type="ORF">SAMN04488042_1011092</name>
</gene>
<feature type="transmembrane region" description="Helical" evidence="8">
    <location>
        <begin position="328"/>
        <end position="348"/>
    </location>
</feature>
<feature type="transmembrane region" description="Helical" evidence="8">
    <location>
        <begin position="407"/>
        <end position="428"/>
    </location>
</feature>
<evidence type="ECO:0000313" key="12">
    <source>
        <dbReference type="EMBL" id="SFL67813.1"/>
    </source>
</evidence>
<dbReference type="SUPFAM" id="SSF82689">
    <property type="entry name" value="Mechanosensitive channel protein MscS (YggB), C-terminal domain"/>
    <property type="match status" value="1"/>
</dbReference>
<keyword evidence="6 8" id="KW-0472">Membrane</keyword>
<dbReference type="InterPro" id="IPR049278">
    <property type="entry name" value="MS_channel_C"/>
</dbReference>
<dbReference type="Pfam" id="PF21088">
    <property type="entry name" value="MS_channel_1st"/>
    <property type="match status" value="1"/>
</dbReference>
<keyword evidence="3" id="KW-1003">Cell membrane</keyword>
<feature type="domain" description="Mechanosensitive ion channel MscS C-terminal" evidence="10">
    <location>
        <begin position="697"/>
        <end position="780"/>
    </location>
</feature>
<feature type="transmembrane region" description="Helical" evidence="8">
    <location>
        <begin position="254"/>
        <end position="275"/>
    </location>
</feature>
<feature type="transmembrane region" description="Helical" evidence="8">
    <location>
        <begin position="217"/>
        <end position="242"/>
    </location>
</feature>
<dbReference type="Gene3D" id="3.30.70.100">
    <property type="match status" value="1"/>
</dbReference>
<feature type="transmembrane region" description="Helical" evidence="8">
    <location>
        <begin position="484"/>
        <end position="502"/>
    </location>
</feature>
<keyword evidence="5 8" id="KW-1133">Transmembrane helix</keyword>
<evidence type="ECO:0000259" key="11">
    <source>
        <dbReference type="Pfam" id="PF21088"/>
    </source>
</evidence>
<keyword evidence="4 8" id="KW-0812">Transmembrane</keyword>
<feature type="domain" description="Mechanosensitive ion channel MscS" evidence="9">
    <location>
        <begin position="623"/>
        <end position="687"/>
    </location>
</feature>
<feature type="transmembrane region" description="Helical" evidence="8">
    <location>
        <begin position="296"/>
        <end position="316"/>
    </location>
</feature>
<keyword evidence="13" id="KW-1185">Reference proteome</keyword>
<dbReference type="AlphaFoldDB" id="A0A1I4JNK5"/>
<dbReference type="GO" id="GO:0005886">
    <property type="term" value="C:plasma membrane"/>
    <property type="evidence" value="ECO:0007669"/>
    <property type="project" value="UniProtKB-SubCell"/>
</dbReference>
<evidence type="ECO:0000256" key="2">
    <source>
        <dbReference type="ARBA" id="ARBA00008017"/>
    </source>
</evidence>
<evidence type="ECO:0000256" key="6">
    <source>
        <dbReference type="ARBA" id="ARBA00023136"/>
    </source>
</evidence>
<dbReference type="Pfam" id="PF00924">
    <property type="entry name" value="MS_channel_2nd"/>
    <property type="match status" value="1"/>
</dbReference>
<dbReference type="InterPro" id="IPR049142">
    <property type="entry name" value="MS_channel_1st"/>
</dbReference>
<feature type="region of interest" description="Disordered" evidence="7">
    <location>
        <begin position="98"/>
        <end position="119"/>
    </location>
</feature>
<evidence type="ECO:0000259" key="9">
    <source>
        <dbReference type="Pfam" id="PF00924"/>
    </source>
</evidence>
<dbReference type="STRING" id="254406.SAMN04488042_1011092"/>
<feature type="transmembrane region" description="Helical" evidence="8">
    <location>
        <begin position="602"/>
        <end position="624"/>
    </location>
</feature>
<dbReference type="GO" id="GO:0008381">
    <property type="term" value="F:mechanosensitive monoatomic ion channel activity"/>
    <property type="evidence" value="ECO:0007669"/>
    <property type="project" value="InterPro"/>
</dbReference>
<dbReference type="Pfam" id="PF21082">
    <property type="entry name" value="MS_channel_3rd"/>
    <property type="match status" value="1"/>
</dbReference>
<dbReference type="InterPro" id="IPR045276">
    <property type="entry name" value="YbiO_bact"/>
</dbReference>
<proteinExistence type="inferred from homology"/>
<dbReference type="SUPFAM" id="SSF50182">
    <property type="entry name" value="Sm-like ribonucleoproteins"/>
    <property type="match status" value="1"/>
</dbReference>
<comment type="subcellular location">
    <subcellularLocation>
        <location evidence="1">Cell membrane</location>
        <topology evidence="1">Multi-pass membrane protein</topology>
    </subcellularLocation>
</comment>
<protein>
    <submittedName>
        <fullName evidence="12">Small-conductance mechanosensitive channel</fullName>
    </submittedName>
</protein>
<feature type="transmembrane region" description="Helical" evidence="8">
    <location>
        <begin position="368"/>
        <end position="387"/>
    </location>
</feature>
<feature type="domain" description="Mechanosensitive ion channel transmembrane helices 2/3" evidence="11">
    <location>
        <begin position="581"/>
        <end position="621"/>
    </location>
</feature>
<evidence type="ECO:0000256" key="1">
    <source>
        <dbReference type="ARBA" id="ARBA00004651"/>
    </source>
</evidence>
<accession>A0A1I4JNK5</accession>
<dbReference type="Gene3D" id="1.10.287.1260">
    <property type="match status" value="1"/>
</dbReference>
<evidence type="ECO:0000256" key="4">
    <source>
        <dbReference type="ARBA" id="ARBA00022692"/>
    </source>
</evidence>
<dbReference type="Gene3D" id="2.30.30.60">
    <property type="match status" value="1"/>
</dbReference>
<name>A0A1I4JNK5_9RHOB</name>
<dbReference type="Proteomes" id="UP000199144">
    <property type="component" value="Unassembled WGS sequence"/>
</dbReference>
<reference evidence="12 13" key="1">
    <citation type="submission" date="2016-10" db="EMBL/GenBank/DDBJ databases">
        <authorList>
            <person name="de Groot N.N."/>
        </authorList>
    </citation>
    <scope>NUCLEOTIDE SEQUENCE [LARGE SCALE GENOMIC DNA]</scope>
    <source>
        <strain evidence="12 13">DSM 15283</strain>
    </source>
</reference>
<evidence type="ECO:0000256" key="7">
    <source>
        <dbReference type="SAM" id="MobiDB-lite"/>
    </source>
</evidence>
<feature type="transmembrane region" description="Helical" evidence="8">
    <location>
        <begin position="165"/>
        <end position="185"/>
    </location>
</feature>
<dbReference type="PANTHER" id="PTHR30460:SF0">
    <property type="entry name" value="MODERATE CONDUCTANCE MECHANOSENSITIVE CHANNEL YBIO"/>
    <property type="match status" value="1"/>
</dbReference>
<dbReference type="InterPro" id="IPR011066">
    <property type="entry name" value="MscS_channel_C_sf"/>
</dbReference>
<comment type="similarity">
    <text evidence="2">Belongs to the MscS (TC 1.A.23) family.</text>
</comment>
<evidence type="ECO:0000313" key="13">
    <source>
        <dbReference type="Proteomes" id="UP000199144"/>
    </source>
</evidence>
<dbReference type="PANTHER" id="PTHR30460">
    <property type="entry name" value="MODERATE CONDUCTANCE MECHANOSENSITIVE CHANNEL YBIO"/>
    <property type="match status" value="1"/>
</dbReference>
<evidence type="ECO:0000256" key="8">
    <source>
        <dbReference type="SAM" id="Phobius"/>
    </source>
</evidence>
<dbReference type="SUPFAM" id="SSF82861">
    <property type="entry name" value="Mechanosensitive channel protein MscS (YggB), transmembrane region"/>
    <property type="match status" value="1"/>
</dbReference>
<dbReference type="InterPro" id="IPR011014">
    <property type="entry name" value="MscS_channel_TM-2"/>
</dbReference>
<feature type="transmembrane region" description="Helical" evidence="8">
    <location>
        <begin position="44"/>
        <end position="62"/>
    </location>
</feature>
<dbReference type="InterPro" id="IPR006685">
    <property type="entry name" value="MscS_channel_2nd"/>
</dbReference>
<feature type="transmembrane region" description="Helical" evidence="8">
    <location>
        <begin position="577"/>
        <end position="596"/>
    </location>
</feature>
<dbReference type="EMBL" id="FOTQ01000001">
    <property type="protein sequence ID" value="SFL67813.1"/>
    <property type="molecule type" value="Genomic_DNA"/>
</dbReference>
<evidence type="ECO:0000256" key="3">
    <source>
        <dbReference type="ARBA" id="ARBA00022475"/>
    </source>
</evidence>
<evidence type="ECO:0000259" key="10">
    <source>
        <dbReference type="Pfam" id="PF21082"/>
    </source>
</evidence>